<dbReference type="SMART" id="SM00342">
    <property type="entry name" value="HTH_ARAC"/>
    <property type="match status" value="1"/>
</dbReference>
<dbReference type="SUPFAM" id="SSF46689">
    <property type="entry name" value="Homeodomain-like"/>
    <property type="match status" value="2"/>
</dbReference>
<dbReference type="OrthoDB" id="9816344at2"/>
<evidence type="ECO:0000256" key="4">
    <source>
        <dbReference type="SAM" id="MobiDB-lite"/>
    </source>
</evidence>
<protein>
    <submittedName>
        <fullName evidence="6">AraC family transcriptional regulator</fullName>
    </submittedName>
</protein>
<dbReference type="AlphaFoldDB" id="A0A329BEW4"/>
<feature type="compositionally biased region" description="Basic and acidic residues" evidence="4">
    <location>
        <begin position="1"/>
        <end position="10"/>
    </location>
</feature>
<evidence type="ECO:0000313" key="7">
    <source>
        <dbReference type="Proteomes" id="UP000248918"/>
    </source>
</evidence>
<evidence type="ECO:0000256" key="2">
    <source>
        <dbReference type="ARBA" id="ARBA00023125"/>
    </source>
</evidence>
<dbReference type="EMBL" id="QLTK01000029">
    <property type="protein sequence ID" value="RAS21356.1"/>
    <property type="molecule type" value="Genomic_DNA"/>
</dbReference>
<dbReference type="InterPro" id="IPR050204">
    <property type="entry name" value="AraC_XylS_family_regulators"/>
</dbReference>
<evidence type="ECO:0000256" key="1">
    <source>
        <dbReference type="ARBA" id="ARBA00023015"/>
    </source>
</evidence>
<sequence length="192" mass="20851">MRALHDRKAQSPDLSHAAPASPAEPAAPAPGGNDALEDPALLRRLLRAKDHMDAASHEAWPVKRLAGVSGVSEAHFARSFKRAFGIPPHRYLLTRRIEQAATLLRDTDLSITTIAFATGWESLGTFGRIFRDITGKSPGALRVDARAGPSQLERVPVSVLKAAQRPDLNIAVLEKRRREADDTVPSSTREVS</sequence>
<feature type="region of interest" description="Disordered" evidence="4">
    <location>
        <begin position="1"/>
        <end position="34"/>
    </location>
</feature>
<keyword evidence="2" id="KW-0238">DNA-binding</keyword>
<dbReference type="InterPro" id="IPR009057">
    <property type="entry name" value="Homeodomain-like_sf"/>
</dbReference>
<dbReference type="Proteomes" id="UP000248918">
    <property type="component" value="Unassembled WGS sequence"/>
</dbReference>
<organism evidence="6 7">
    <name type="scientific">Paraburkholderia bryophila</name>
    <dbReference type="NCBI Taxonomy" id="420952"/>
    <lineage>
        <taxon>Bacteria</taxon>
        <taxon>Pseudomonadati</taxon>
        <taxon>Pseudomonadota</taxon>
        <taxon>Betaproteobacteria</taxon>
        <taxon>Burkholderiales</taxon>
        <taxon>Burkholderiaceae</taxon>
        <taxon>Paraburkholderia</taxon>
    </lineage>
</organism>
<dbReference type="Gene3D" id="1.10.10.60">
    <property type="entry name" value="Homeodomain-like"/>
    <property type="match status" value="2"/>
</dbReference>
<dbReference type="RefSeq" id="WP_111934800.1">
    <property type="nucleotide sequence ID" value="NZ_CADFFP010000028.1"/>
</dbReference>
<keyword evidence="3" id="KW-0804">Transcription</keyword>
<reference evidence="6 7" key="1">
    <citation type="submission" date="2018-06" db="EMBL/GenBank/DDBJ databases">
        <title>Genomic Encyclopedia of Type Strains, Phase III (KMG-III): the genomes of soil and plant-associated and newly described type strains.</title>
        <authorList>
            <person name="Whitman W."/>
        </authorList>
    </citation>
    <scope>NUCLEOTIDE SEQUENCE [LARGE SCALE GENOMIC DNA]</scope>
    <source>
        <strain evidence="6 7">LMG 23644</strain>
    </source>
</reference>
<gene>
    <name evidence="6" type="ORF">BX591_12944</name>
</gene>
<dbReference type="Pfam" id="PF12833">
    <property type="entry name" value="HTH_18"/>
    <property type="match status" value="1"/>
</dbReference>
<evidence type="ECO:0000313" key="6">
    <source>
        <dbReference type="EMBL" id="RAS21356.1"/>
    </source>
</evidence>
<accession>A0A329BEW4</accession>
<proteinExistence type="predicted"/>
<dbReference type="InterPro" id="IPR018060">
    <property type="entry name" value="HTH_AraC"/>
</dbReference>
<dbReference type="PROSITE" id="PS01124">
    <property type="entry name" value="HTH_ARAC_FAMILY_2"/>
    <property type="match status" value="1"/>
</dbReference>
<feature type="compositionally biased region" description="Low complexity" evidence="4">
    <location>
        <begin position="17"/>
        <end position="30"/>
    </location>
</feature>
<keyword evidence="1" id="KW-0805">Transcription regulation</keyword>
<dbReference type="PANTHER" id="PTHR46796">
    <property type="entry name" value="HTH-TYPE TRANSCRIPTIONAL ACTIVATOR RHAS-RELATED"/>
    <property type="match status" value="1"/>
</dbReference>
<feature type="domain" description="HTH araC/xylS-type" evidence="5">
    <location>
        <begin position="46"/>
        <end position="144"/>
    </location>
</feature>
<dbReference type="GO" id="GO:0003700">
    <property type="term" value="F:DNA-binding transcription factor activity"/>
    <property type="evidence" value="ECO:0007669"/>
    <property type="project" value="InterPro"/>
</dbReference>
<evidence type="ECO:0000256" key="3">
    <source>
        <dbReference type="ARBA" id="ARBA00023163"/>
    </source>
</evidence>
<dbReference type="GO" id="GO:0043565">
    <property type="term" value="F:sequence-specific DNA binding"/>
    <property type="evidence" value="ECO:0007669"/>
    <property type="project" value="InterPro"/>
</dbReference>
<evidence type="ECO:0000259" key="5">
    <source>
        <dbReference type="PROSITE" id="PS01124"/>
    </source>
</evidence>
<dbReference type="PANTHER" id="PTHR46796:SF14">
    <property type="entry name" value="TRANSCRIPTIONAL REGULATORY PROTEIN"/>
    <property type="match status" value="1"/>
</dbReference>
<comment type="caution">
    <text evidence="6">The sequence shown here is derived from an EMBL/GenBank/DDBJ whole genome shotgun (WGS) entry which is preliminary data.</text>
</comment>
<name>A0A329BEW4_9BURK</name>